<gene>
    <name evidence="3" type="ORF">J2T60_001481</name>
</gene>
<evidence type="ECO:0000256" key="2">
    <source>
        <dbReference type="SAM" id="SignalP"/>
    </source>
</evidence>
<protein>
    <submittedName>
        <fullName evidence="3">Spy/CpxP family protein refolding chaperone</fullName>
    </submittedName>
</protein>
<organism evidence="3 4">
    <name type="scientific">Natronospira proteinivora</name>
    <dbReference type="NCBI Taxonomy" id="1807133"/>
    <lineage>
        <taxon>Bacteria</taxon>
        <taxon>Pseudomonadati</taxon>
        <taxon>Pseudomonadota</taxon>
        <taxon>Gammaproteobacteria</taxon>
        <taxon>Natronospirales</taxon>
        <taxon>Natronospiraceae</taxon>
        <taxon>Natronospira</taxon>
    </lineage>
</organism>
<evidence type="ECO:0000256" key="1">
    <source>
        <dbReference type="SAM" id="MobiDB-lite"/>
    </source>
</evidence>
<dbReference type="Proteomes" id="UP001523550">
    <property type="component" value="Unassembled WGS sequence"/>
</dbReference>
<keyword evidence="4" id="KW-1185">Reference proteome</keyword>
<accession>A0ABT1G839</accession>
<proteinExistence type="predicted"/>
<name>A0ABT1G839_9GAMM</name>
<comment type="caution">
    <text evidence="3">The sequence shown here is derived from an EMBL/GenBank/DDBJ whole genome shotgun (WGS) entry which is preliminary data.</text>
</comment>
<evidence type="ECO:0000313" key="3">
    <source>
        <dbReference type="EMBL" id="MCP1727481.1"/>
    </source>
</evidence>
<dbReference type="RefSeq" id="WP_253447715.1">
    <property type="nucleotide sequence ID" value="NZ_JALJYF010000002.1"/>
</dbReference>
<feature type="signal peptide" evidence="2">
    <location>
        <begin position="1"/>
        <end position="32"/>
    </location>
</feature>
<feature type="compositionally biased region" description="Polar residues" evidence="1">
    <location>
        <begin position="135"/>
        <end position="144"/>
    </location>
</feature>
<feature type="chain" id="PRO_5045881570" evidence="2">
    <location>
        <begin position="33"/>
        <end position="337"/>
    </location>
</feature>
<sequence length="337" mass="38465">MNVEERMESMSKIKRLMVGAALLVFQANAVHAAESEAPRPLDVAGSYEAFMAFHDEYHGNLPDQEELGSNHRDIFLPIQEEFHRLFKGVLEAEPFPVLASGALQEVYRTAYTASFYMPDELSARLMKSVSKELQQRPSAPQSDGQHPPMEQHEILSYYSLINARLFDEARNFADHMGIDESQRRESLYGIRPGGGEALNLLRPGGSDSNVQFEVESLNLERGPMVIAAVDSGCHFSKEAMEYLDENHHKIHDAGVPVHWVTRQSNTGRALSRIHDWNQDAEHIKMRIAWRESDWPETIAFHTTPRFYFIEDGELESVMNGWVGEAPHEEFFKLLRRL</sequence>
<evidence type="ECO:0000313" key="4">
    <source>
        <dbReference type="Proteomes" id="UP001523550"/>
    </source>
</evidence>
<dbReference type="EMBL" id="JALJYF010000002">
    <property type="protein sequence ID" value="MCP1727481.1"/>
    <property type="molecule type" value="Genomic_DNA"/>
</dbReference>
<keyword evidence="2" id="KW-0732">Signal</keyword>
<feature type="region of interest" description="Disordered" evidence="1">
    <location>
        <begin position="128"/>
        <end position="149"/>
    </location>
</feature>
<reference evidence="3 4" key="1">
    <citation type="submission" date="2022-03" db="EMBL/GenBank/DDBJ databases">
        <title>Genomic Encyclopedia of Type Strains, Phase III (KMG-III): the genomes of soil and plant-associated and newly described type strains.</title>
        <authorList>
            <person name="Whitman W."/>
        </authorList>
    </citation>
    <scope>NUCLEOTIDE SEQUENCE [LARGE SCALE GENOMIC DNA]</scope>
    <source>
        <strain evidence="3 4">BSker1</strain>
    </source>
</reference>